<dbReference type="InterPro" id="IPR001708">
    <property type="entry name" value="YidC/ALB3/OXA1/COX18"/>
</dbReference>
<evidence type="ECO:0000256" key="3">
    <source>
        <dbReference type="ARBA" id="ARBA00022692"/>
    </source>
</evidence>
<dbReference type="STRING" id="590646.G3BAH8"/>
<feature type="domain" description="Membrane insertase YidC/Oxa/ALB C-terminal" evidence="12">
    <location>
        <begin position="70"/>
        <end position="259"/>
    </location>
</feature>
<evidence type="ECO:0000256" key="6">
    <source>
        <dbReference type="ARBA" id="ARBA00022989"/>
    </source>
</evidence>
<dbReference type="Pfam" id="PF02096">
    <property type="entry name" value="60KD_IMP"/>
    <property type="match status" value="1"/>
</dbReference>
<keyword evidence="7" id="KW-0496">Mitochondrion</keyword>
<gene>
    <name evidence="13" type="ORF">CANTEDRAFT_99155</name>
</gene>
<dbReference type="InterPro" id="IPR028055">
    <property type="entry name" value="YidC/Oxa/ALB_C"/>
</dbReference>
<name>G3BAH8_CANTC</name>
<dbReference type="GeneID" id="18250833"/>
<dbReference type="PANTHER" id="PTHR12428:SF66">
    <property type="entry name" value="MITOCHONDRIAL INNER MEMBRANE PROTEIN OXA1L"/>
    <property type="match status" value="1"/>
</dbReference>
<evidence type="ECO:0000256" key="1">
    <source>
        <dbReference type="ARBA" id="ARBA00004448"/>
    </source>
</evidence>
<keyword evidence="3 9" id="KW-0812">Transmembrane</keyword>
<keyword evidence="14" id="KW-1185">Reference proteome</keyword>
<dbReference type="GO" id="GO:0005743">
    <property type="term" value="C:mitochondrial inner membrane"/>
    <property type="evidence" value="ECO:0007669"/>
    <property type="project" value="UniProtKB-SubCell"/>
</dbReference>
<keyword evidence="5" id="KW-0809">Transit peptide</keyword>
<dbReference type="HOGENOM" id="CLU_029282_3_0_1"/>
<sequence>MSPVRFNSTTPTSEITNKLTQFTEDAITTSTMTSDQLGYLQSIGMGEGYGPTAIIERMLEFTHVYTGLPWWGTILAATVITRVFMFPLYMKASANTAKMTKIKPQLDATAQQMRVAETMQERTEASFARTKLMKEHGIKMSHGFLPFIQIPFAYGFFQALRKMANHPVEGFSTQGTAWFTDLTQVDPYLGLQIVAGTIIMGQFKIGGETGAMNMSPVMQKFIYLAPVLSIFVTKGFSAAVLLYFAANASFSFLQAIVLRSKYFRRFFKMPPISKPPPSASGAQNQSLGDWWKDFSKTTQQTTTSKMQQSDRKLAAMQKRRQDTTKNFIKRR</sequence>
<evidence type="ECO:0000256" key="8">
    <source>
        <dbReference type="ARBA" id="ARBA00023136"/>
    </source>
</evidence>
<protein>
    <recommendedName>
        <fullName evidence="12">Membrane insertase YidC/Oxa/ALB C-terminal domain-containing protein</fullName>
    </recommendedName>
</protein>
<dbReference type="eggNOG" id="KOG1239">
    <property type="taxonomic scope" value="Eukaryota"/>
</dbReference>
<evidence type="ECO:0000256" key="7">
    <source>
        <dbReference type="ARBA" id="ARBA00023128"/>
    </source>
</evidence>
<dbReference type="CDD" id="cd20069">
    <property type="entry name" value="5TM_Oxa1-like"/>
    <property type="match status" value="1"/>
</dbReference>
<feature type="compositionally biased region" description="Basic and acidic residues" evidence="10">
    <location>
        <begin position="308"/>
        <end position="323"/>
    </location>
</feature>
<evidence type="ECO:0000256" key="10">
    <source>
        <dbReference type="SAM" id="MobiDB-lite"/>
    </source>
</evidence>
<evidence type="ECO:0000256" key="4">
    <source>
        <dbReference type="ARBA" id="ARBA00022792"/>
    </source>
</evidence>
<evidence type="ECO:0000256" key="2">
    <source>
        <dbReference type="ARBA" id="ARBA00009877"/>
    </source>
</evidence>
<dbReference type="AlphaFoldDB" id="G3BAH8"/>
<feature type="transmembrane region" description="Helical" evidence="11">
    <location>
        <begin position="68"/>
        <end position="89"/>
    </location>
</feature>
<dbReference type="GO" id="GO:0032977">
    <property type="term" value="F:membrane insertase activity"/>
    <property type="evidence" value="ECO:0007669"/>
    <property type="project" value="InterPro"/>
</dbReference>
<organism evidence="14">
    <name type="scientific">Candida tenuis (strain ATCC 10573 / BCRC 21748 / CBS 615 / JCM 9827 / NBRC 10315 / NRRL Y-1498 / VKM Y-70)</name>
    <name type="common">Yeast</name>
    <name type="synonym">Yamadazyma tenuis</name>
    <dbReference type="NCBI Taxonomy" id="590646"/>
    <lineage>
        <taxon>Eukaryota</taxon>
        <taxon>Fungi</taxon>
        <taxon>Dikarya</taxon>
        <taxon>Ascomycota</taxon>
        <taxon>Saccharomycotina</taxon>
        <taxon>Pichiomycetes</taxon>
        <taxon>Debaryomycetaceae</taxon>
        <taxon>Yamadazyma</taxon>
    </lineage>
</organism>
<evidence type="ECO:0000313" key="14">
    <source>
        <dbReference type="Proteomes" id="UP000000707"/>
    </source>
</evidence>
<dbReference type="KEGG" id="cten:18250833"/>
<evidence type="ECO:0000256" key="5">
    <source>
        <dbReference type="ARBA" id="ARBA00022946"/>
    </source>
</evidence>
<dbReference type="OrthoDB" id="79452at2759"/>
<dbReference type="GO" id="GO:0032979">
    <property type="term" value="P:protein insertion into mitochondrial inner membrane from matrix"/>
    <property type="evidence" value="ECO:0007669"/>
    <property type="project" value="TreeGrafter"/>
</dbReference>
<feature type="transmembrane region" description="Helical" evidence="11">
    <location>
        <begin position="221"/>
        <end position="246"/>
    </location>
</feature>
<proteinExistence type="inferred from homology"/>
<dbReference type="PANTHER" id="PTHR12428">
    <property type="entry name" value="OXA1"/>
    <property type="match status" value="1"/>
</dbReference>
<keyword evidence="6 11" id="KW-1133">Transmembrane helix</keyword>
<evidence type="ECO:0000259" key="12">
    <source>
        <dbReference type="Pfam" id="PF02096"/>
    </source>
</evidence>
<feature type="compositionally biased region" description="Low complexity" evidence="10">
    <location>
        <begin position="297"/>
        <end position="307"/>
    </location>
</feature>
<keyword evidence="8 11" id="KW-0472">Membrane</keyword>
<accession>G3BAH8</accession>
<evidence type="ECO:0000313" key="13">
    <source>
        <dbReference type="EMBL" id="EGV62066.1"/>
    </source>
</evidence>
<comment type="subcellular location">
    <subcellularLocation>
        <location evidence="9">Membrane</location>
        <topology evidence="9">Multi-pass membrane protein</topology>
    </subcellularLocation>
    <subcellularLocation>
        <location evidence="1">Mitochondrion inner membrane</location>
        <topology evidence="1">Multi-pass membrane protein</topology>
    </subcellularLocation>
</comment>
<keyword evidence="4" id="KW-0999">Mitochondrion inner membrane</keyword>
<dbReference type="Proteomes" id="UP000000707">
    <property type="component" value="Unassembled WGS sequence"/>
</dbReference>
<comment type="similarity">
    <text evidence="2 9">Belongs to the OXA1/ALB3/YidC family.</text>
</comment>
<dbReference type="NCBIfam" id="TIGR03592">
    <property type="entry name" value="yidC_oxa1_cterm"/>
    <property type="match status" value="1"/>
</dbReference>
<reference evidence="13 14" key="1">
    <citation type="journal article" date="2011" name="Proc. Natl. Acad. Sci. U.S.A.">
        <title>Comparative genomics of xylose-fermenting fungi for enhanced biofuel production.</title>
        <authorList>
            <person name="Wohlbach D.J."/>
            <person name="Kuo A."/>
            <person name="Sato T.K."/>
            <person name="Potts K.M."/>
            <person name="Salamov A.A."/>
            <person name="LaButti K.M."/>
            <person name="Sun H."/>
            <person name="Clum A."/>
            <person name="Pangilinan J.L."/>
            <person name="Lindquist E.A."/>
            <person name="Lucas S."/>
            <person name="Lapidus A."/>
            <person name="Jin M."/>
            <person name="Gunawan C."/>
            <person name="Balan V."/>
            <person name="Dale B.E."/>
            <person name="Jeffries T.W."/>
            <person name="Zinkel R."/>
            <person name="Barry K.W."/>
            <person name="Grigoriev I.V."/>
            <person name="Gasch A.P."/>
        </authorList>
    </citation>
    <scope>NUCLEOTIDE SEQUENCE [LARGE SCALE GENOMIC DNA]</scope>
    <source>
        <strain evidence="14">ATCC 10573 / BCRC 21748 / CBS 615 / JCM 9827 / NBRC 10315 / NRRL Y-1498 / VKM Y-70</strain>
    </source>
</reference>
<dbReference type="EMBL" id="GL996527">
    <property type="protein sequence ID" value="EGV62066.1"/>
    <property type="molecule type" value="Genomic_DNA"/>
</dbReference>
<evidence type="ECO:0000256" key="11">
    <source>
        <dbReference type="SAM" id="Phobius"/>
    </source>
</evidence>
<feature type="region of interest" description="Disordered" evidence="10">
    <location>
        <begin position="297"/>
        <end position="331"/>
    </location>
</feature>
<evidence type="ECO:0000256" key="9">
    <source>
        <dbReference type="RuleBase" id="RU003945"/>
    </source>
</evidence>